<dbReference type="AlphaFoldDB" id="A0A2T4BYQ6"/>
<keyword evidence="2" id="KW-1185">Reference proteome</keyword>
<accession>A0A2T4BYQ6</accession>
<evidence type="ECO:0000313" key="2">
    <source>
        <dbReference type="Proteomes" id="UP000240760"/>
    </source>
</evidence>
<reference evidence="1 2" key="1">
    <citation type="submission" date="2016-07" db="EMBL/GenBank/DDBJ databases">
        <title>Multiple horizontal gene transfer events from other fungi enriched the ability of initially mycotrophic Trichoderma (Ascomycota) to feed on dead plant biomass.</title>
        <authorList>
            <consortium name="DOE Joint Genome Institute"/>
            <person name="Aerts A."/>
            <person name="Atanasova L."/>
            <person name="Chenthamara K."/>
            <person name="Zhang J."/>
            <person name="Grujic M."/>
            <person name="Henrissat B."/>
            <person name="Kuo A."/>
            <person name="Salamov A."/>
            <person name="Lipzen A."/>
            <person name="Labutti K."/>
            <person name="Barry K."/>
            <person name="Miao Y."/>
            <person name="Rahimi M.J."/>
            <person name="Shen Q."/>
            <person name="Grigoriev I.V."/>
            <person name="Kubicek C.P."/>
            <person name="Druzhinina I.S."/>
        </authorList>
    </citation>
    <scope>NUCLEOTIDE SEQUENCE [LARGE SCALE GENOMIC DNA]</scope>
    <source>
        <strain evidence="1 2">ATCC 18648</strain>
    </source>
</reference>
<proteinExistence type="predicted"/>
<dbReference type="EMBL" id="KZ679136">
    <property type="protein sequence ID" value="PTB74477.1"/>
    <property type="molecule type" value="Genomic_DNA"/>
</dbReference>
<evidence type="ECO:0000313" key="1">
    <source>
        <dbReference type="EMBL" id="PTB74477.1"/>
    </source>
</evidence>
<dbReference type="Proteomes" id="UP000240760">
    <property type="component" value="Unassembled WGS sequence"/>
</dbReference>
<gene>
    <name evidence="1" type="ORF">M440DRAFT_1403846</name>
</gene>
<protein>
    <submittedName>
        <fullName evidence="1">Uncharacterized protein</fullName>
    </submittedName>
</protein>
<name>A0A2T4BYQ6_TRILO</name>
<organism evidence="1 2">
    <name type="scientific">Trichoderma longibrachiatum ATCC 18648</name>
    <dbReference type="NCBI Taxonomy" id="983965"/>
    <lineage>
        <taxon>Eukaryota</taxon>
        <taxon>Fungi</taxon>
        <taxon>Dikarya</taxon>
        <taxon>Ascomycota</taxon>
        <taxon>Pezizomycotina</taxon>
        <taxon>Sordariomycetes</taxon>
        <taxon>Hypocreomycetidae</taxon>
        <taxon>Hypocreales</taxon>
        <taxon>Hypocreaceae</taxon>
        <taxon>Trichoderma</taxon>
    </lineage>
</organism>
<sequence length="60" mass="6564">MRLFANSPEKTPTLDRKWPVQSSVINPGGLGAEGVAGNSTRFERNEASRRLFAVGKMVKC</sequence>